<organism evidence="1 2">
    <name type="scientific">Rangifer tarandus platyrhynchus</name>
    <name type="common">Svalbard reindeer</name>
    <dbReference type="NCBI Taxonomy" id="3082113"/>
    <lineage>
        <taxon>Eukaryota</taxon>
        <taxon>Metazoa</taxon>
        <taxon>Chordata</taxon>
        <taxon>Craniata</taxon>
        <taxon>Vertebrata</taxon>
        <taxon>Euteleostomi</taxon>
        <taxon>Mammalia</taxon>
        <taxon>Eutheria</taxon>
        <taxon>Laurasiatheria</taxon>
        <taxon>Artiodactyla</taxon>
        <taxon>Ruminantia</taxon>
        <taxon>Pecora</taxon>
        <taxon>Cervidae</taxon>
        <taxon>Odocoileinae</taxon>
        <taxon>Rangifer</taxon>
    </lineage>
</organism>
<reference evidence="1" key="2">
    <citation type="submission" date="2025-03" db="EMBL/GenBank/DDBJ databases">
        <authorList>
            <consortium name="ELIXIR-Norway"/>
            <consortium name="Elixir Norway"/>
        </authorList>
    </citation>
    <scope>NUCLEOTIDE SEQUENCE</scope>
</reference>
<evidence type="ECO:0000313" key="1">
    <source>
        <dbReference type="EMBL" id="CAN0408834.1"/>
    </source>
</evidence>
<accession>A0AC59ZFH4</accession>
<dbReference type="Proteomes" id="UP001162501">
    <property type="component" value="Chromosome 29"/>
</dbReference>
<evidence type="ECO:0000313" key="2">
    <source>
        <dbReference type="Proteomes" id="UP001162501"/>
    </source>
</evidence>
<gene>
    <name evidence="1" type="ORF">MRATA1EN22A_LOCUS17890</name>
</gene>
<reference evidence="1" key="1">
    <citation type="submission" date="2023-05" db="EMBL/GenBank/DDBJ databases">
        <authorList>
            <consortium name="ELIXIR-Norway"/>
        </authorList>
    </citation>
    <scope>NUCLEOTIDE SEQUENCE</scope>
</reference>
<name>A0AC59ZFH4_RANTA</name>
<sequence>MLFQLRDPFLESPPSSSQLELPRVCPPSLAWCLQLWSHPTQPRSASPGIPSPVMGSQWWLPWPFHPESQNAFLRSDPAQLLPLLVAYSPDHQMPPRKSLQLAQGSSTPSPTATCHGQHAQPGDMMAAG</sequence>
<protein>
    <submittedName>
        <fullName evidence="1">Uncharacterized protein</fullName>
    </submittedName>
</protein>
<proteinExistence type="predicted"/>
<dbReference type="EMBL" id="OX596113">
    <property type="protein sequence ID" value="CAN0408834.1"/>
    <property type="molecule type" value="Genomic_DNA"/>
</dbReference>